<gene>
    <name evidence="5" type="ORF">METZ01_LOCUS146226</name>
</gene>
<reference evidence="5" key="1">
    <citation type="submission" date="2018-05" db="EMBL/GenBank/DDBJ databases">
        <authorList>
            <person name="Lanie J.A."/>
            <person name="Ng W.-L."/>
            <person name="Kazmierczak K.M."/>
            <person name="Andrzejewski T.M."/>
            <person name="Davidsen T.M."/>
            <person name="Wayne K.J."/>
            <person name="Tettelin H."/>
            <person name="Glass J.I."/>
            <person name="Rusch D."/>
            <person name="Podicherti R."/>
            <person name="Tsui H.-C.T."/>
            <person name="Winkler M.E."/>
        </authorList>
    </citation>
    <scope>NUCLEOTIDE SEQUENCE</scope>
</reference>
<dbReference type="InterPro" id="IPR000754">
    <property type="entry name" value="Ribosomal_uS9"/>
</dbReference>
<keyword evidence="3" id="KW-0687">Ribonucleoprotein</keyword>
<feature type="region of interest" description="Disordered" evidence="4">
    <location>
        <begin position="109"/>
        <end position="132"/>
    </location>
</feature>
<dbReference type="HAMAP" id="MF_00532_B">
    <property type="entry name" value="Ribosomal_uS9_B"/>
    <property type="match status" value="1"/>
</dbReference>
<dbReference type="InterPro" id="IPR014721">
    <property type="entry name" value="Ribsml_uS5_D2-typ_fold_subgr"/>
</dbReference>
<sequence>MPKKSESWSAIGRRKSSIARVQMAIGKGTFIVNKRPIENYFGRDTLKMMLGQPLELMQLSGKYDITVKVNGGGLSGQAGAIRLGISRCIEKINPDNRLSLKQAGMLTRDSREVERKKYGQPGARKKFQFSKR</sequence>
<keyword evidence="2" id="KW-0689">Ribosomal protein</keyword>
<dbReference type="AlphaFoldDB" id="A0A381ZX13"/>
<dbReference type="GO" id="GO:0006412">
    <property type="term" value="P:translation"/>
    <property type="evidence" value="ECO:0007669"/>
    <property type="project" value="InterPro"/>
</dbReference>
<dbReference type="FunFam" id="3.30.230.10:FF:000001">
    <property type="entry name" value="30S ribosomal protein S9"/>
    <property type="match status" value="1"/>
</dbReference>
<organism evidence="5">
    <name type="scientific">marine metagenome</name>
    <dbReference type="NCBI Taxonomy" id="408172"/>
    <lineage>
        <taxon>unclassified sequences</taxon>
        <taxon>metagenomes</taxon>
        <taxon>ecological metagenomes</taxon>
    </lineage>
</organism>
<evidence type="ECO:0000256" key="1">
    <source>
        <dbReference type="ARBA" id="ARBA00005251"/>
    </source>
</evidence>
<dbReference type="PANTHER" id="PTHR21569:SF1">
    <property type="entry name" value="SMALL RIBOSOMAL SUBUNIT PROTEIN US9M"/>
    <property type="match status" value="1"/>
</dbReference>
<dbReference type="InterPro" id="IPR020568">
    <property type="entry name" value="Ribosomal_Su5_D2-typ_SF"/>
</dbReference>
<name>A0A381ZX13_9ZZZZ</name>
<dbReference type="SUPFAM" id="SSF54211">
    <property type="entry name" value="Ribosomal protein S5 domain 2-like"/>
    <property type="match status" value="1"/>
</dbReference>
<evidence type="ECO:0000313" key="5">
    <source>
        <dbReference type="EMBL" id="SVA93372.1"/>
    </source>
</evidence>
<protein>
    <recommendedName>
        <fullName evidence="6">30S ribosomal protein S9</fullName>
    </recommendedName>
</protein>
<evidence type="ECO:0000256" key="3">
    <source>
        <dbReference type="ARBA" id="ARBA00023274"/>
    </source>
</evidence>
<comment type="similarity">
    <text evidence="1">Belongs to the universal ribosomal protein uS9 family.</text>
</comment>
<dbReference type="GO" id="GO:0003723">
    <property type="term" value="F:RNA binding"/>
    <property type="evidence" value="ECO:0007669"/>
    <property type="project" value="TreeGrafter"/>
</dbReference>
<dbReference type="Pfam" id="PF00380">
    <property type="entry name" value="Ribosomal_S9"/>
    <property type="match status" value="1"/>
</dbReference>
<evidence type="ECO:0008006" key="6">
    <source>
        <dbReference type="Google" id="ProtNLM"/>
    </source>
</evidence>
<dbReference type="PANTHER" id="PTHR21569">
    <property type="entry name" value="RIBOSOMAL PROTEIN S9"/>
    <property type="match status" value="1"/>
</dbReference>
<evidence type="ECO:0000256" key="2">
    <source>
        <dbReference type="ARBA" id="ARBA00022980"/>
    </source>
</evidence>
<evidence type="ECO:0000256" key="4">
    <source>
        <dbReference type="SAM" id="MobiDB-lite"/>
    </source>
</evidence>
<proteinExistence type="inferred from homology"/>
<dbReference type="EMBL" id="UINC01022867">
    <property type="protein sequence ID" value="SVA93372.1"/>
    <property type="molecule type" value="Genomic_DNA"/>
</dbReference>
<dbReference type="InterPro" id="IPR023035">
    <property type="entry name" value="Ribosomal_uS9_bac/plastid"/>
</dbReference>
<dbReference type="GO" id="GO:0022627">
    <property type="term" value="C:cytosolic small ribosomal subunit"/>
    <property type="evidence" value="ECO:0007669"/>
    <property type="project" value="TreeGrafter"/>
</dbReference>
<accession>A0A381ZX13</accession>
<feature type="compositionally biased region" description="Basic residues" evidence="4">
    <location>
        <begin position="123"/>
        <end position="132"/>
    </location>
</feature>
<dbReference type="GO" id="GO:0003735">
    <property type="term" value="F:structural constituent of ribosome"/>
    <property type="evidence" value="ECO:0007669"/>
    <property type="project" value="InterPro"/>
</dbReference>
<dbReference type="NCBIfam" id="NF001099">
    <property type="entry name" value="PRK00132.1"/>
    <property type="match status" value="1"/>
</dbReference>
<dbReference type="Gene3D" id="3.30.230.10">
    <property type="match status" value="1"/>
</dbReference>